<feature type="coiled-coil region" evidence="15">
    <location>
        <begin position="519"/>
        <end position="552"/>
    </location>
</feature>
<dbReference type="Gene3D" id="1.20.1560.10">
    <property type="entry name" value="ABC transporter type 1, transmembrane domain"/>
    <property type="match status" value="2"/>
</dbReference>
<comment type="subcellular location">
    <subcellularLocation>
        <location evidence="2">Cell membrane</location>
        <topology evidence="2">Multi-pass membrane protein</topology>
    </subcellularLocation>
    <subcellularLocation>
        <location evidence="1">Vacuole membrane</location>
        <topology evidence="1">Multi-pass membrane protein</topology>
    </subcellularLocation>
</comment>
<dbReference type="SMART" id="SM00382">
    <property type="entry name" value="AAA"/>
    <property type="match status" value="2"/>
</dbReference>
<dbReference type="PANTHER" id="PTHR24223">
    <property type="entry name" value="ATP-BINDING CASSETTE SUB-FAMILY C"/>
    <property type="match status" value="1"/>
</dbReference>
<keyword evidence="8" id="KW-0677">Repeat</keyword>
<dbReference type="EC" id="7.6.2.3" evidence="13"/>
<evidence type="ECO:0000256" key="8">
    <source>
        <dbReference type="ARBA" id="ARBA00022737"/>
    </source>
</evidence>
<keyword evidence="5" id="KW-1003">Cell membrane</keyword>
<feature type="transmembrane region" description="Helical" evidence="16">
    <location>
        <begin position="689"/>
        <end position="708"/>
    </location>
</feature>
<dbReference type="GO" id="GO:0016887">
    <property type="term" value="F:ATP hydrolysis activity"/>
    <property type="evidence" value="ECO:0007669"/>
    <property type="project" value="InterPro"/>
</dbReference>
<dbReference type="InterPro" id="IPR050173">
    <property type="entry name" value="ABC_transporter_C-like"/>
</dbReference>
<dbReference type="CDD" id="cd03250">
    <property type="entry name" value="ABCC_MRP_domain1"/>
    <property type="match status" value="1"/>
</dbReference>
<dbReference type="FunFam" id="3.40.50.300:FF:000293">
    <property type="entry name" value="ATP binding cassette subfamily C member 1"/>
    <property type="match status" value="1"/>
</dbReference>
<dbReference type="EMBL" id="AMQN01009871">
    <property type="status" value="NOT_ANNOTATED_CDS"/>
    <property type="molecule type" value="Genomic_DNA"/>
</dbReference>
<dbReference type="CDD" id="cd18603">
    <property type="entry name" value="ABC_6TM_MRP1_2_3_6_D2_like"/>
    <property type="match status" value="1"/>
</dbReference>
<evidence type="ECO:0000256" key="2">
    <source>
        <dbReference type="ARBA" id="ARBA00004651"/>
    </source>
</evidence>
<evidence type="ECO:0000259" key="17">
    <source>
        <dbReference type="PROSITE" id="PS50893"/>
    </source>
</evidence>
<dbReference type="CDD" id="cd03244">
    <property type="entry name" value="ABCC_MRP_domain2"/>
    <property type="match status" value="1"/>
</dbReference>
<dbReference type="InterPro" id="IPR003439">
    <property type="entry name" value="ABC_transporter-like_ATP-bd"/>
</dbReference>
<reference evidence="21" key="1">
    <citation type="submission" date="2012-12" db="EMBL/GenBank/DDBJ databases">
        <authorList>
            <person name="Hellsten U."/>
            <person name="Grimwood J."/>
            <person name="Chapman J.A."/>
            <person name="Shapiro H."/>
            <person name="Aerts A."/>
            <person name="Otillar R.P."/>
            <person name="Terry A.Y."/>
            <person name="Boore J.L."/>
            <person name="Simakov O."/>
            <person name="Marletaz F."/>
            <person name="Cho S.-J."/>
            <person name="Edsinger-Gonzales E."/>
            <person name="Havlak P."/>
            <person name="Kuo D.-H."/>
            <person name="Larsson T."/>
            <person name="Lv J."/>
            <person name="Arendt D."/>
            <person name="Savage R."/>
            <person name="Osoegawa K."/>
            <person name="de Jong P."/>
            <person name="Lindberg D.R."/>
            <person name="Seaver E.C."/>
            <person name="Weisblat D.A."/>
            <person name="Putnam N.H."/>
            <person name="Grigoriev I.V."/>
            <person name="Rokhsar D.S."/>
        </authorList>
    </citation>
    <scope>NUCLEOTIDE SEQUENCE</scope>
    <source>
        <strain evidence="21">I ESC-2004</strain>
    </source>
</reference>
<evidence type="ECO:0000256" key="13">
    <source>
        <dbReference type="ARBA" id="ARBA00024220"/>
    </source>
</evidence>
<dbReference type="PROSITE" id="PS50893">
    <property type="entry name" value="ABC_TRANSPORTER_2"/>
    <property type="match status" value="2"/>
</dbReference>
<dbReference type="AlphaFoldDB" id="R7U9W4"/>
<feature type="domain" description="ABC transmembrane type-1" evidence="18">
    <location>
        <begin position="1"/>
        <end position="216"/>
    </location>
</feature>
<keyword evidence="6" id="KW-0926">Vacuole</keyword>
<proteinExistence type="inferred from homology"/>
<dbReference type="EnsemblMetazoa" id="CapteT158862">
    <property type="protein sequence ID" value="CapteP158862"/>
    <property type="gene ID" value="CapteG158862"/>
</dbReference>
<feature type="transmembrane region" description="Helical" evidence="16">
    <location>
        <begin position="624"/>
        <end position="648"/>
    </location>
</feature>
<gene>
    <name evidence="19" type="ORF">CAPTEDRAFT_158862</name>
</gene>
<keyword evidence="7 16" id="KW-0812">Transmembrane</keyword>
<evidence type="ECO:0000256" key="4">
    <source>
        <dbReference type="ARBA" id="ARBA00022448"/>
    </source>
</evidence>
<reference evidence="19 21" key="2">
    <citation type="journal article" date="2013" name="Nature">
        <title>Insights into bilaterian evolution from three spiralian genomes.</title>
        <authorList>
            <person name="Simakov O."/>
            <person name="Marletaz F."/>
            <person name="Cho S.J."/>
            <person name="Edsinger-Gonzales E."/>
            <person name="Havlak P."/>
            <person name="Hellsten U."/>
            <person name="Kuo D.H."/>
            <person name="Larsson T."/>
            <person name="Lv J."/>
            <person name="Arendt D."/>
            <person name="Savage R."/>
            <person name="Osoegawa K."/>
            <person name="de Jong P."/>
            <person name="Grimwood J."/>
            <person name="Chapman J.A."/>
            <person name="Shapiro H."/>
            <person name="Aerts A."/>
            <person name="Otillar R.P."/>
            <person name="Terry A.Y."/>
            <person name="Boore J.L."/>
            <person name="Grigoriev I.V."/>
            <person name="Lindberg D.R."/>
            <person name="Seaver E.C."/>
            <person name="Weisblat D.A."/>
            <person name="Putnam N.H."/>
            <person name="Rokhsar D.S."/>
        </authorList>
    </citation>
    <scope>NUCLEOTIDE SEQUENCE</scope>
    <source>
        <strain evidence="19 21">I ESC-2004</strain>
    </source>
</reference>
<dbReference type="Gene3D" id="3.40.50.300">
    <property type="entry name" value="P-loop containing nucleotide triphosphate hydrolases"/>
    <property type="match status" value="2"/>
</dbReference>
<dbReference type="InterPro" id="IPR011527">
    <property type="entry name" value="ABC1_TM_dom"/>
</dbReference>
<comment type="similarity">
    <text evidence="3">Belongs to the ABC transporter superfamily. ABCC family. Conjugate transporter (TC 3.A.1.208) subfamily.</text>
</comment>
<sequence length="1132" mass="125466">MRLRTAATAVVYRKSLKLSSASKRMATTGEICNLMSVDAQKLQDAPGYIHMLWSTPLTIALAIYFLWQQLGPSVLAGLAVMILLVPVNGAIAQKTRKLQISQMRFKDSRVKLINEILNGIKVLKLYAWERAFKEQVNEIRGIEMKLLKTSQFLSAGSSLSWFMAPYMVSLGTFAVYVLSSPNNILDANKAFVSLSLFNILQYPLSILPAVLSYLVQGAVSIGRISRFLKNEELNPDGVTHNPSAGKAAHYPVSIESGTFTWDKSETPTLRNINLRVPHGQLVGVVGQVGSGKSSLISAILGDMEILEGSVNQAGSMAYVPQQAWIQNGTVQENIMFSKTLFQPTYDDIIDACALTPDLKILAGGDQTEIGGKGINLSGGQKQRVSLARSVYQDCDVYLLDDPLSAVDAHVGKHIFERVIGPTGLLKHKTRILVTNSITYLSQMDQIVVMRNGEVSEIGTYQELVDRRGAFAEFIAPFLVSHGNDGSSDEDDEGQFFGVCFHFGLYLSFLLRPRRLGQNLSRAQSILDEQEKLKKEEQTKQQMKLTEEELAKSGNVRLKDFLSYFKAYGGCLFTSTMWWYLMYLATQTGSNIWLSMWSNDPPSANGTQDTQLRDLRLGVYGGLGLIQAIGVIGQSFSAAVGCVAASRALHHNLLNNILRAPMSFFDTTPLGRIVNRFARDIDVVDVNIPITLRIWLGTFAGVVSTLFVISFSTPVFLAVVIPLGIFYYFVQRFYIASSRQLRRIDSILRSPIYTHFEASLTGASSIRAYDQSKRFIQHSDYLLDKNQMAYYPYFTSNRWLSFWLETVGNLIVLFAAIFATVEKDNITAGLAGLSVSYALQVTGALNMVVRMTSDMETYIVGVERINEYANCPKEAPEKVDMGRSLSHWPEQGRVELKNFSTRYRQGLNLVLNNVSVVINPMEKVGIVGRTGAGKSSLTLALFRILESTGGDIIIDDINIGHLGLTQLRSRLTIIPQDPVLFSGTLRLNLDPFSIFTDEEIWNSLSQAHLRGFVDSLPAGLSAAIAEGGGNLSVGQRQLVCLARALLRRTKILVLDEATAAIDLETDELIQSTIRTEFKDCTVITIAHRLNTIMDYDKIIILDQGQIVEHDSPENLLQNPSSLFYRMAKDAHLV</sequence>
<feature type="transmembrane region" description="Helical" evidence="16">
    <location>
        <begin position="825"/>
        <end position="848"/>
    </location>
</feature>
<dbReference type="STRING" id="283909.R7U9W4"/>
<dbReference type="HOGENOM" id="CLU_000604_27_1_1"/>
<comment type="catalytic activity">
    <reaction evidence="14">
        <text>leukotriene C4(in) + ATP + H2O = leukotriene C4(out) + ADP + phosphate + H(+)</text>
        <dbReference type="Rhea" id="RHEA:38963"/>
        <dbReference type="ChEBI" id="CHEBI:15377"/>
        <dbReference type="ChEBI" id="CHEBI:15378"/>
        <dbReference type="ChEBI" id="CHEBI:30616"/>
        <dbReference type="ChEBI" id="CHEBI:43474"/>
        <dbReference type="ChEBI" id="CHEBI:57973"/>
        <dbReference type="ChEBI" id="CHEBI:456216"/>
    </reaction>
    <physiologicalReaction direction="left-to-right" evidence="14">
        <dbReference type="Rhea" id="RHEA:38964"/>
    </physiologicalReaction>
</comment>
<evidence type="ECO:0000256" key="12">
    <source>
        <dbReference type="ARBA" id="ARBA00023136"/>
    </source>
</evidence>
<evidence type="ECO:0000313" key="20">
    <source>
        <dbReference type="EnsemblMetazoa" id="CapteP158862"/>
    </source>
</evidence>
<dbReference type="FunFam" id="1.20.1560.10:FF:000001">
    <property type="entry name" value="ATP-binding cassette subfamily C member 1"/>
    <property type="match status" value="1"/>
</dbReference>
<evidence type="ECO:0000256" key="10">
    <source>
        <dbReference type="ARBA" id="ARBA00022840"/>
    </source>
</evidence>
<evidence type="ECO:0000256" key="1">
    <source>
        <dbReference type="ARBA" id="ARBA00004128"/>
    </source>
</evidence>
<dbReference type="NCBIfam" id="TIGR00957">
    <property type="entry name" value="MRP_assoc_pro"/>
    <property type="match status" value="1"/>
</dbReference>
<dbReference type="EMBL" id="AMQN01009872">
    <property type="status" value="NOT_ANNOTATED_CDS"/>
    <property type="molecule type" value="Genomic_DNA"/>
</dbReference>
<evidence type="ECO:0000256" key="14">
    <source>
        <dbReference type="ARBA" id="ARBA00047523"/>
    </source>
</evidence>
<dbReference type="Pfam" id="PF00005">
    <property type="entry name" value="ABC_tran"/>
    <property type="match status" value="2"/>
</dbReference>
<keyword evidence="21" id="KW-1185">Reference proteome</keyword>
<dbReference type="FunFam" id="3.40.50.300:FF:000074">
    <property type="entry name" value="Multidrug resistance-associated protein 5 isoform 1"/>
    <property type="match status" value="1"/>
</dbReference>
<evidence type="ECO:0000256" key="6">
    <source>
        <dbReference type="ARBA" id="ARBA00022554"/>
    </source>
</evidence>
<keyword evidence="11 16" id="KW-1133">Transmembrane helix</keyword>
<dbReference type="GO" id="GO:0005886">
    <property type="term" value="C:plasma membrane"/>
    <property type="evidence" value="ECO:0007669"/>
    <property type="project" value="UniProtKB-SubCell"/>
</dbReference>
<dbReference type="InterPro" id="IPR036640">
    <property type="entry name" value="ABC1_TM_sf"/>
</dbReference>
<dbReference type="FunFam" id="1.20.1560.10:FF:000020">
    <property type="entry name" value="ABC metal ion transporter"/>
    <property type="match status" value="1"/>
</dbReference>
<evidence type="ECO:0000256" key="5">
    <source>
        <dbReference type="ARBA" id="ARBA00022475"/>
    </source>
</evidence>
<keyword evidence="15" id="KW-0175">Coiled coil</keyword>
<dbReference type="GO" id="GO:0015431">
    <property type="term" value="F:ABC-type glutathione S-conjugate transporter activity"/>
    <property type="evidence" value="ECO:0007669"/>
    <property type="project" value="UniProtKB-EC"/>
</dbReference>
<dbReference type="SUPFAM" id="SSF52540">
    <property type="entry name" value="P-loop containing nucleoside triphosphate hydrolases"/>
    <property type="match status" value="2"/>
</dbReference>
<feature type="transmembrane region" description="Helical" evidence="16">
    <location>
        <begin position="714"/>
        <end position="734"/>
    </location>
</feature>
<dbReference type="InterPro" id="IPR003593">
    <property type="entry name" value="AAA+_ATPase"/>
</dbReference>
<dbReference type="Proteomes" id="UP000014760">
    <property type="component" value="Unassembled WGS sequence"/>
</dbReference>
<keyword evidence="10" id="KW-0067">ATP-binding</keyword>
<evidence type="ECO:0000313" key="21">
    <source>
        <dbReference type="Proteomes" id="UP000014760"/>
    </source>
</evidence>
<dbReference type="CDD" id="cd18595">
    <property type="entry name" value="ABC_6TM_MRP1_2_3_6_D1_like"/>
    <property type="match status" value="1"/>
</dbReference>
<dbReference type="EMBL" id="KB306425">
    <property type="protein sequence ID" value="ELT99905.1"/>
    <property type="molecule type" value="Genomic_DNA"/>
</dbReference>
<feature type="transmembrane region" description="Helical" evidence="16">
    <location>
        <begin position="199"/>
        <end position="219"/>
    </location>
</feature>
<organism evidence="19">
    <name type="scientific">Capitella teleta</name>
    <name type="common">Polychaete worm</name>
    <dbReference type="NCBI Taxonomy" id="283909"/>
    <lineage>
        <taxon>Eukaryota</taxon>
        <taxon>Metazoa</taxon>
        <taxon>Spiralia</taxon>
        <taxon>Lophotrochozoa</taxon>
        <taxon>Annelida</taxon>
        <taxon>Polychaeta</taxon>
        <taxon>Sedentaria</taxon>
        <taxon>Scolecida</taxon>
        <taxon>Capitellidae</taxon>
        <taxon>Capitella</taxon>
    </lineage>
</organism>
<name>R7U9W4_CAPTE</name>
<feature type="domain" description="ABC transporter" evidence="17">
    <location>
        <begin position="893"/>
        <end position="1127"/>
    </location>
</feature>
<feature type="transmembrane region" description="Helical" evidence="16">
    <location>
        <begin position="560"/>
        <end position="580"/>
    </location>
</feature>
<dbReference type="InterPro" id="IPR027417">
    <property type="entry name" value="P-loop_NTPase"/>
</dbReference>
<dbReference type="GO" id="GO:0005524">
    <property type="term" value="F:ATP binding"/>
    <property type="evidence" value="ECO:0007669"/>
    <property type="project" value="UniProtKB-KW"/>
</dbReference>
<dbReference type="Pfam" id="PF00664">
    <property type="entry name" value="ABC_membrane"/>
    <property type="match status" value="2"/>
</dbReference>
<feature type="domain" description="ABC transporter" evidence="17">
    <location>
        <begin position="252"/>
        <end position="476"/>
    </location>
</feature>
<evidence type="ECO:0000256" key="16">
    <source>
        <dbReference type="SAM" id="Phobius"/>
    </source>
</evidence>
<dbReference type="GO" id="GO:0000323">
    <property type="term" value="C:lytic vacuole"/>
    <property type="evidence" value="ECO:0007669"/>
    <property type="project" value="UniProtKB-ARBA"/>
</dbReference>
<feature type="transmembrane region" description="Helical" evidence="16">
    <location>
        <begin position="799"/>
        <end position="819"/>
    </location>
</feature>
<dbReference type="InterPro" id="IPR017871">
    <property type="entry name" value="ABC_transporter-like_CS"/>
</dbReference>
<evidence type="ECO:0000256" key="15">
    <source>
        <dbReference type="SAM" id="Coils"/>
    </source>
</evidence>
<dbReference type="PANTHER" id="PTHR24223:SF443">
    <property type="entry name" value="MULTIDRUG-RESISTANCE LIKE PROTEIN 1, ISOFORM I"/>
    <property type="match status" value="1"/>
</dbReference>
<keyword evidence="9" id="KW-0547">Nucleotide-binding</keyword>
<evidence type="ECO:0000313" key="19">
    <source>
        <dbReference type="EMBL" id="ELT99905.1"/>
    </source>
</evidence>
<keyword evidence="12 16" id="KW-0472">Membrane</keyword>
<feature type="domain" description="ABC transmembrane type-1" evidence="18">
    <location>
        <begin position="616"/>
        <end position="856"/>
    </location>
</feature>
<dbReference type="OrthoDB" id="6500128at2759"/>
<dbReference type="SUPFAM" id="SSF90123">
    <property type="entry name" value="ABC transporter transmembrane region"/>
    <property type="match status" value="2"/>
</dbReference>
<evidence type="ECO:0000256" key="9">
    <source>
        <dbReference type="ARBA" id="ARBA00022741"/>
    </source>
</evidence>
<dbReference type="OMA" id="CFETGMR"/>
<accession>R7U9W4</accession>
<evidence type="ECO:0000256" key="3">
    <source>
        <dbReference type="ARBA" id="ARBA00009726"/>
    </source>
</evidence>
<reference evidence="20" key="3">
    <citation type="submission" date="2015-06" db="UniProtKB">
        <authorList>
            <consortium name="EnsemblMetazoa"/>
        </authorList>
    </citation>
    <scope>IDENTIFICATION</scope>
</reference>
<feature type="transmembrane region" description="Helical" evidence="16">
    <location>
        <begin position="73"/>
        <end position="92"/>
    </location>
</feature>
<evidence type="ECO:0000259" key="18">
    <source>
        <dbReference type="PROSITE" id="PS50929"/>
    </source>
</evidence>
<keyword evidence="4" id="KW-0813">Transport</keyword>
<feature type="transmembrane region" description="Helical" evidence="16">
    <location>
        <begin position="48"/>
        <end position="67"/>
    </location>
</feature>
<dbReference type="GO" id="GO:0005774">
    <property type="term" value="C:vacuolar membrane"/>
    <property type="evidence" value="ECO:0007669"/>
    <property type="project" value="UniProtKB-SubCell"/>
</dbReference>
<dbReference type="InterPro" id="IPR005292">
    <property type="entry name" value="MRP"/>
</dbReference>
<evidence type="ECO:0000256" key="11">
    <source>
        <dbReference type="ARBA" id="ARBA00022989"/>
    </source>
</evidence>
<feature type="transmembrane region" description="Helical" evidence="16">
    <location>
        <begin position="152"/>
        <end position="179"/>
    </location>
</feature>
<dbReference type="PROSITE" id="PS50929">
    <property type="entry name" value="ABC_TM1F"/>
    <property type="match status" value="2"/>
</dbReference>
<protein>
    <recommendedName>
        <fullName evidence="13">ABC-type glutathione-S-conjugate transporter</fullName>
        <ecNumber evidence="13">7.6.2.3</ecNumber>
    </recommendedName>
</protein>
<evidence type="ECO:0000256" key="7">
    <source>
        <dbReference type="ARBA" id="ARBA00022692"/>
    </source>
</evidence>
<dbReference type="PROSITE" id="PS00211">
    <property type="entry name" value="ABC_TRANSPORTER_1"/>
    <property type="match status" value="2"/>
</dbReference>